<evidence type="ECO:0000313" key="2">
    <source>
        <dbReference type="Proteomes" id="UP001148737"/>
    </source>
</evidence>
<organism evidence="1 2">
    <name type="scientific">Lecanicillium saksenae</name>
    <dbReference type="NCBI Taxonomy" id="468837"/>
    <lineage>
        <taxon>Eukaryota</taxon>
        <taxon>Fungi</taxon>
        <taxon>Dikarya</taxon>
        <taxon>Ascomycota</taxon>
        <taxon>Pezizomycotina</taxon>
        <taxon>Sordariomycetes</taxon>
        <taxon>Hypocreomycetidae</taxon>
        <taxon>Hypocreales</taxon>
        <taxon>Cordycipitaceae</taxon>
        <taxon>Lecanicillium</taxon>
    </lineage>
</organism>
<dbReference type="EMBL" id="JANAKD010000223">
    <property type="protein sequence ID" value="KAJ3496083.1"/>
    <property type="molecule type" value="Genomic_DNA"/>
</dbReference>
<dbReference type="Proteomes" id="UP001148737">
    <property type="component" value="Unassembled WGS sequence"/>
</dbReference>
<proteinExistence type="predicted"/>
<gene>
    <name evidence="1" type="ORF">NLG97_g2930</name>
</gene>
<accession>A0ACC1R3K2</accession>
<evidence type="ECO:0000313" key="1">
    <source>
        <dbReference type="EMBL" id="KAJ3496083.1"/>
    </source>
</evidence>
<reference evidence="1" key="1">
    <citation type="submission" date="2022-07" db="EMBL/GenBank/DDBJ databases">
        <title>Genome Sequence of Lecanicillium saksenae.</title>
        <authorList>
            <person name="Buettner E."/>
        </authorList>
    </citation>
    <scope>NUCLEOTIDE SEQUENCE</scope>
    <source>
        <strain evidence="1">VT-O1</strain>
    </source>
</reference>
<name>A0ACC1R3K2_9HYPO</name>
<keyword evidence="2" id="KW-1185">Reference proteome</keyword>
<sequence length="247" mass="26830">MSFSATTIQGLKDIIGAAVKADDGGVPGITAVVFDRSGTELFVHSVGKCGASSTKPLTPGHVFWMASCTKIVTAMSVMQLVERGSLSLDDGAELEALCPELKEVQVLRDDGTLEPKKSSLTLRMLLTHTSGFGYTFYNEKLREYGSPIGVDWAGIAVERRTGVSLNEYMQTHIFKPLGLKNISMIPTSEMKANLAHMNYRDPSGKVIPRDHPYRQPLVVETAEEKAKLFNSGGGGLFAKPQEYCPLC</sequence>
<comment type="caution">
    <text evidence="1">The sequence shown here is derived from an EMBL/GenBank/DDBJ whole genome shotgun (WGS) entry which is preliminary data.</text>
</comment>
<protein>
    <submittedName>
        <fullName evidence="1">Uncharacterized protein</fullName>
    </submittedName>
</protein>